<gene>
    <name evidence="2" type="ORF">ACFO6V_12715</name>
</gene>
<organism evidence="2 3">
    <name type="scientific">Promicromonospora alba</name>
    <dbReference type="NCBI Taxonomy" id="1616110"/>
    <lineage>
        <taxon>Bacteria</taxon>
        <taxon>Bacillati</taxon>
        <taxon>Actinomycetota</taxon>
        <taxon>Actinomycetes</taxon>
        <taxon>Micrococcales</taxon>
        <taxon>Promicromonosporaceae</taxon>
        <taxon>Promicromonospora</taxon>
    </lineage>
</organism>
<sequence>MTTVALAVLVLGSLLERFAGVDSAYIVSRLVAAPIILVALVIGIRRRTGRALIWPSILLALVAATFVAELAGRSGT</sequence>
<protein>
    <submittedName>
        <fullName evidence="2">Uncharacterized protein</fullName>
    </submittedName>
</protein>
<comment type="caution">
    <text evidence="2">The sequence shown here is derived from an EMBL/GenBank/DDBJ whole genome shotgun (WGS) entry which is preliminary data.</text>
</comment>
<dbReference type="EMBL" id="JBHSFI010000004">
    <property type="protein sequence ID" value="MFC4629101.1"/>
    <property type="molecule type" value="Genomic_DNA"/>
</dbReference>
<keyword evidence="1" id="KW-1133">Transmembrane helix</keyword>
<feature type="transmembrane region" description="Helical" evidence="1">
    <location>
        <begin position="25"/>
        <end position="44"/>
    </location>
</feature>
<dbReference type="Proteomes" id="UP001596011">
    <property type="component" value="Unassembled WGS sequence"/>
</dbReference>
<evidence type="ECO:0000313" key="3">
    <source>
        <dbReference type="Proteomes" id="UP001596011"/>
    </source>
</evidence>
<feature type="transmembrane region" description="Helical" evidence="1">
    <location>
        <begin position="51"/>
        <end position="71"/>
    </location>
</feature>
<keyword evidence="1" id="KW-0472">Membrane</keyword>
<evidence type="ECO:0000256" key="1">
    <source>
        <dbReference type="SAM" id="Phobius"/>
    </source>
</evidence>
<evidence type="ECO:0000313" key="2">
    <source>
        <dbReference type="EMBL" id="MFC4629101.1"/>
    </source>
</evidence>
<name>A0ABV9HIY0_9MICO</name>
<keyword evidence="1" id="KW-0812">Transmembrane</keyword>
<proteinExistence type="predicted"/>
<accession>A0ABV9HIY0</accession>
<reference evidence="3" key="1">
    <citation type="journal article" date="2019" name="Int. J. Syst. Evol. Microbiol.">
        <title>The Global Catalogue of Microorganisms (GCM) 10K type strain sequencing project: providing services to taxonomists for standard genome sequencing and annotation.</title>
        <authorList>
            <consortium name="The Broad Institute Genomics Platform"/>
            <consortium name="The Broad Institute Genome Sequencing Center for Infectious Disease"/>
            <person name="Wu L."/>
            <person name="Ma J."/>
        </authorList>
    </citation>
    <scope>NUCLEOTIDE SEQUENCE [LARGE SCALE GENOMIC DNA]</scope>
    <source>
        <strain evidence="3">CCUG 42722</strain>
    </source>
</reference>
<keyword evidence="3" id="KW-1185">Reference proteome</keyword>